<reference evidence="1" key="1">
    <citation type="journal article" date="2009" name="PLoS Genet.">
        <title>Sequencing, mapping, and analysis of 27,455 maize full-length cDNAs.</title>
        <authorList>
            <person name="Soderlund C."/>
            <person name="Descour A."/>
            <person name="Kudrna D."/>
            <person name="Bomhoff M."/>
            <person name="Boyd L."/>
            <person name="Currie J."/>
            <person name="Angelova A."/>
            <person name="Collura K."/>
            <person name="Wissotski M."/>
            <person name="Ashley E."/>
            <person name="Morrow D."/>
            <person name="Fernandes J."/>
            <person name="Walbot V."/>
            <person name="Yu Y."/>
        </authorList>
    </citation>
    <scope>NUCLEOTIDE SEQUENCE</scope>
    <source>
        <strain evidence="1">B73</strain>
    </source>
</reference>
<accession>B8A2K4</accession>
<dbReference type="AlphaFoldDB" id="B8A2K4"/>
<protein>
    <submittedName>
        <fullName evidence="1">Uncharacterized protein</fullName>
    </submittedName>
</protein>
<dbReference type="EMBL" id="BT087146">
    <property type="protein sequence ID" value="ACR37499.1"/>
    <property type="molecule type" value="mRNA"/>
</dbReference>
<evidence type="ECO:0000313" key="1">
    <source>
        <dbReference type="EMBL" id="ACL54403.1"/>
    </source>
</evidence>
<sequence length="60" mass="6819">MLIMPMVHNKLLGLAMTWSKNSISEQIQMGRFTTINKISLWLYTSKTALIQPSFSGLFVT</sequence>
<proteinExistence type="evidence at transcript level"/>
<name>B8A2K4_MAIZE</name>
<reference evidence="1" key="2">
    <citation type="submission" date="2012-06" db="EMBL/GenBank/DDBJ databases">
        <authorList>
            <person name="Yu Y."/>
            <person name="Currie J."/>
            <person name="Lomeli R."/>
            <person name="Angelova A."/>
            <person name="Collura K."/>
            <person name="Wissotski M."/>
            <person name="Campos D."/>
            <person name="Kudrna D."/>
            <person name="Golser W."/>
            <person name="Ashely E."/>
            <person name="Descour A."/>
            <person name="Fernandes J."/>
            <person name="Soderlund C."/>
            <person name="Walbot V."/>
        </authorList>
    </citation>
    <scope>NUCLEOTIDE SEQUENCE</scope>
    <source>
        <strain evidence="1">B73</strain>
    </source>
</reference>
<organism evidence="1">
    <name type="scientific">Zea mays</name>
    <name type="common">Maize</name>
    <dbReference type="NCBI Taxonomy" id="4577"/>
    <lineage>
        <taxon>Eukaryota</taxon>
        <taxon>Viridiplantae</taxon>
        <taxon>Streptophyta</taxon>
        <taxon>Embryophyta</taxon>
        <taxon>Tracheophyta</taxon>
        <taxon>Spermatophyta</taxon>
        <taxon>Magnoliopsida</taxon>
        <taxon>Liliopsida</taxon>
        <taxon>Poales</taxon>
        <taxon>Poaceae</taxon>
        <taxon>PACMAD clade</taxon>
        <taxon>Panicoideae</taxon>
        <taxon>Andropogonodae</taxon>
        <taxon>Andropogoneae</taxon>
        <taxon>Tripsacinae</taxon>
        <taxon>Zea</taxon>
    </lineage>
</organism>
<dbReference type="EMBL" id="BT055796">
    <property type="protein sequence ID" value="ACL54403.1"/>
    <property type="molecule type" value="mRNA"/>
</dbReference>